<keyword evidence="1" id="KW-1133">Transmembrane helix</keyword>
<organism evidence="2 3">
    <name type="scientific">Hydrogenovibrio thermophilus</name>
    <dbReference type="NCBI Taxonomy" id="265883"/>
    <lineage>
        <taxon>Bacteria</taxon>
        <taxon>Pseudomonadati</taxon>
        <taxon>Pseudomonadota</taxon>
        <taxon>Gammaproteobacteria</taxon>
        <taxon>Thiotrichales</taxon>
        <taxon>Piscirickettsiaceae</taxon>
        <taxon>Hydrogenovibrio</taxon>
    </lineage>
</organism>
<evidence type="ECO:0000313" key="2">
    <source>
        <dbReference type="EMBL" id="QAB15822.1"/>
    </source>
</evidence>
<dbReference type="EMBL" id="CP035033">
    <property type="protein sequence ID" value="QAB15822.1"/>
    <property type="molecule type" value="Genomic_DNA"/>
</dbReference>
<dbReference type="KEGG" id="htr:EPV75_09130"/>
<gene>
    <name evidence="2" type="ORF">EPV75_09130</name>
</gene>
<feature type="transmembrane region" description="Helical" evidence="1">
    <location>
        <begin position="12"/>
        <end position="39"/>
    </location>
</feature>
<keyword evidence="1" id="KW-0812">Transmembrane</keyword>
<accession>A0A410H4G3</accession>
<dbReference type="Proteomes" id="UP000285478">
    <property type="component" value="Chromosome"/>
</dbReference>
<keyword evidence="3" id="KW-1185">Reference proteome</keyword>
<dbReference type="AlphaFoldDB" id="A0A410H4G3"/>
<reference evidence="2 3" key="1">
    <citation type="journal article" date="2018" name="Environ. Microbiol.">
        <title>Genomes of ubiquitous marine and hypersaline Hydrogenovibrio, Thiomicrorhabdus and Thiomicrospira spp. encode a diversity of mechanisms to sustain chemolithoautotrophy in heterogeneous environments.</title>
        <authorList>
            <person name="Scott K.M."/>
            <person name="Williams J."/>
            <person name="Porter C.M.B."/>
            <person name="Russel S."/>
            <person name="Harmer T.L."/>
            <person name="Paul J.H."/>
            <person name="Antonen K.M."/>
            <person name="Bridges M.K."/>
            <person name="Camper G.J."/>
            <person name="Campla C.K."/>
            <person name="Casella L.G."/>
            <person name="Chase E."/>
            <person name="Conrad J.W."/>
            <person name="Cruz M.C."/>
            <person name="Dunlap D.S."/>
            <person name="Duran L."/>
            <person name="Fahsbender E.M."/>
            <person name="Goldsmith D.B."/>
            <person name="Keeley R.F."/>
            <person name="Kondoff M.R."/>
            <person name="Kussy B.I."/>
            <person name="Lane M.K."/>
            <person name="Lawler S."/>
            <person name="Leigh B.A."/>
            <person name="Lewis C."/>
            <person name="Lostal L.M."/>
            <person name="Marking D."/>
            <person name="Mancera P.A."/>
            <person name="McClenthan E.C."/>
            <person name="McIntyre E.A."/>
            <person name="Mine J.A."/>
            <person name="Modi S."/>
            <person name="Moore B.D."/>
            <person name="Morgan W.A."/>
            <person name="Nelson K.M."/>
            <person name="Nguyen K.N."/>
            <person name="Ogburn N."/>
            <person name="Parrino D.G."/>
            <person name="Pedapudi A.D."/>
            <person name="Pelham R.P."/>
            <person name="Preece A.M."/>
            <person name="Rampersad E.A."/>
            <person name="Richardson J.C."/>
            <person name="Rodgers C.M."/>
            <person name="Schaffer B.L."/>
            <person name="Sheridan N.E."/>
            <person name="Solone M.R."/>
            <person name="Staley Z.R."/>
            <person name="Tabuchi M."/>
            <person name="Waide R.J."/>
            <person name="Wanjugi P.W."/>
            <person name="Young S."/>
            <person name="Clum A."/>
            <person name="Daum C."/>
            <person name="Huntemann M."/>
            <person name="Ivanova N."/>
            <person name="Kyrpides N."/>
            <person name="Mikhailova N."/>
            <person name="Palaniappan K."/>
            <person name="Pillay M."/>
            <person name="Reddy T.B.K."/>
            <person name="Shapiro N."/>
            <person name="Stamatis D."/>
            <person name="Varghese N."/>
            <person name="Woyke T."/>
            <person name="Boden R."/>
            <person name="Freyermuth S.K."/>
            <person name="Kerfeld C.A."/>
        </authorList>
    </citation>
    <scope>NUCLEOTIDE SEQUENCE [LARGE SCALE GENOMIC DNA]</scope>
    <source>
        <strain evidence="2 3">JR-2</strain>
    </source>
</reference>
<protein>
    <submittedName>
        <fullName evidence="2">Uncharacterized protein</fullName>
    </submittedName>
</protein>
<sequence>MTLKMDLIWWYWAITDALLIAGVAGVSYGIEAAIVFNVIQVVHFYARTPDVKAFPVQVRLAYLALLLVALYPPLFFLYYLIILGTSAMVFFDYCFLARFMSLMPWNHSERFSWGLIRSTFFSKPVDGSVQKA</sequence>
<name>A0A410H4G3_9GAMM</name>
<keyword evidence="1" id="KW-0472">Membrane</keyword>
<evidence type="ECO:0000256" key="1">
    <source>
        <dbReference type="SAM" id="Phobius"/>
    </source>
</evidence>
<proteinExistence type="predicted"/>
<evidence type="ECO:0000313" key="3">
    <source>
        <dbReference type="Proteomes" id="UP000285478"/>
    </source>
</evidence>
<dbReference type="RefSeq" id="WP_128385172.1">
    <property type="nucleotide sequence ID" value="NZ_CP035033.1"/>
</dbReference>